<sequence>MKIAFNEGTTFESATLEQNLEYCEKYGYDYIEIRTIDQLKDYLQTHTLDDLKRYFDTHKIKPLSLNAICFFNNRTEEDEKEIFTEFKDYLAICQKLECEYICAVPSNIDVTEKGKTKLAEINESAVRVLREFADLAKPYGVKIALEFIGIPENTIHTFKHAYQIVEQVNRDNVGLVYDTFQFTGMGSRFSDVEKHMADKIFIFHINDVDDYPTGQMRDTDRIWPGYGVIDLKRHLQLLKDLNYDFVASIELFRPEYYQMKPEEVIRKAKETTEEVIQKYFRIKKRAESVHSIRLSLVYFKY</sequence>
<protein>
    <submittedName>
        <fullName evidence="2">Inosose isomerase IolI</fullName>
    </submittedName>
</protein>
<dbReference type="Proteomes" id="UP000019241">
    <property type="component" value="Unassembled WGS sequence"/>
</dbReference>
<reference evidence="2 3" key="1">
    <citation type="submission" date="2012-12" db="EMBL/GenBank/DDBJ databases">
        <title>Novel taxa of Listeriaceae from agricultural environments in the United States.</title>
        <authorList>
            <person name="den Bakker H.C."/>
            <person name="Allred A."/>
            <person name="Warchocki S."/>
            <person name="Wright E.M."/>
            <person name="Burrell A."/>
            <person name="Nightingale K.K."/>
            <person name="Kephart D."/>
            <person name="Wiedmann M."/>
        </authorList>
    </citation>
    <scope>NUCLEOTIDE SEQUENCE [LARGE SCALE GENOMIC DNA]</scope>
    <source>
        <strain evidence="2 3">FSL S10-1203</strain>
    </source>
</reference>
<dbReference type="SUPFAM" id="SSF51658">
    <property type="entry name" value="Xylose isomerase-like"/>
    <property type="match status" value="1"/>
</dbReference>
<evidence type="ECO:0000313" key="2">
    <source>
        <dbReference type="EMBL" id="EUJ60912.1"/>
    </source>
</evidence>
<evidence type="ECO:0000259" key="1">
    <source>
        <dbReference type="Pfam" id="PF01261"/>
    </source>
</evidence>
<keyword evidence="2" id="KW-0413">Isomerase</keyword>
<dbReference type="PANTHER" id="PTHR12110:SF21">
    <property type="entry name" value="XYLOSE ISOMERASE-LIKE TIM BARREL DOMAIN-CONTAINING PROTEIN"/>
    <property type="match status" value="1"/>
</dbReference>
<feature type="domain" description="Xylose isomerase-like TIM barrel" evidence="1">
    <location>
        <begin position="21"/>
        <end position="270"/>
    </location>
</feature>
<proteinExistence type="predicted"/>
<dbReference type="PATRIC" id="fig|1265822.4.peg.929"/>
<comment type="caution">
    <text evidence="2">The sequence shown here is derived from an EMBL/GenBank/DDBJ whole genome shotgun (WGS) entry which is preliminary data.</text>
</comment>
<dbReference type="GO" id="GO:0016853">
    <property type="term" value="F:isomerase activity"/>
    <property type="evidence" value="ECO:0007669"/>
    <property type="project" value="UniProtKB-KW"/>
</dbReference>
<evidence type="ECO:0000313" key="3">
    <source>
        <dbReference type="Proteomes" id="UP000019241"/>
    </source>
</evidence>
<dbReference type="RefSeq" id="WP_052006709.1">
    <property type="nucleotide sequence ID" value="NZ_AODM01000013.1"/>
</dbReference>
<dbReference type="EMBL" id="AODM01000013">
    <property type="protein sequence ID" value="EUJ60912.1"/>
    <property type="molecule type" value="Genomic_DNA"/>
</dbReference>
<dbReference type="AlphaFoldDB" id="W7DP90"/>
<dbReference type="InterPro" id="IPR050312">
    <property type="entry name" value="IolE/XylAMocC-like"/>
</dbReference>
<dbReference type="Pfam" id="PF01261">
    <property type="entry name" value="AP_endonuc_2"/>
    <property type="match status" value="1"/>
</dbReference>
<gene>
    <name evidence="2" type="ORF">MCOL2_04521</name>
</gene>
<dbReference type="PANTHER" id="PTHR12110">
    <property type="entry name" value="HYDROXYPYRUVATE ISOMERASE"/>
    <property type="match status" value="1"/>
</dbReference>
<dbReference type="InterPro" id="IPR036237">
    <property type="entry name" value="Xyl_isomerase-like_sf"/>
</dbReference>
<dbReference type="Gene3D" id="3.20.20.150">
    <property type="entry name" value="Divalent-metal-dependent TIM barrel enzymes"/>
    <property type="match status" value="1"/>
</dbReference>
<organism evidence="2 3">
    <name type="scientific">Listeria fleischmannii FSL S10-1203</name>
    <dbReference type="NCBI Taxonomy" id="1265822"/>
    <lineage>
        <taxon>Bacteria</taxon>
        <taxon>Bacillati</taxon>
        <taxon>Bacillota</taxon>
        <taxon>Bacilli</taxon>
        <taxon>Bacillales</taxon>
        <taxon>Listeriaceae</taxon>
        <taxon>Listeria</taxon>
    </lineage>
</organism>
<name>W7DP90_9LIST</name>
<accession>W7DP90</accession>
<dbReference type="InterPro" id="IPR013022">
    <property type="entry name" value="Xyl_isomerase-like_TIM-brl"/>
</dbReference>